<reference evidence="3" key="2">
    <citation type="submission" date="2016-11" db="UniProtKB">
        <authorList>
            <consortium name="WormBaseParasite"/>
        </authorList>
    </citation>
    <scope>IDENTIFICATION</scope>
</reference>
<organism evidence="2 3">
    <name type="scientific">Loa loa</name>
    <name type="common">Eye worm</name>
    <name type="synonym">Filaria loa</name>
    <dbReference type="NCBI Taxonomy" id="7209"/>
    <lineage>
        <taxon>Eukaryota</taxon>
        <taxon>Metazoa</taxon>
        <taxon>Ecdysozoa</taxon>
        <taxon>Nematoda</taxon>
        <taxon>Chromadorea</taxon>
        <taxon>Rhabditida</taxon>
        <taxon>Spirurina</taxon>
        <taxon>Spiruromorpha</taxon>
        <taxon>Filarioidea</taxon>
        <taxon>Onchocercidae</taxon>
        <taxon>Loa</taxon>
    </lineage>
</organism>
<feature type="chain" id="PRO_5009310048" evidence="1">
    <location>
        <begin position="17"/>
        <end position="122"/>
    </location>
</feature>
<proteinExistence type="predicted"/>
<protein>
    <submittedName>
        <fullName evidence="3">Secreted protein</fullName>
    </submittedName>
</protein>
<keyword evidence="2" id="KW-1185">Reference proteome</keyword>
<name>A0A1I7VB36_LOALO</name>
<reference evidence="2" key="1">
    <citation type="submission" date="2012-04" db="EMBL/GenBank/DDBJ databases">
        <title>The Genome Sequence of Loa loa.</title>
        <authorList>
            <consortium name="The Broad Institute Genome Sequencing Platform"/>
            <consortium name="Broad Institute Genome Sequencing Center for Infectious Disease"/>
            <person name="Nutman T.B."/>
            <person name="Fink D.L."/>
            <person name="Russ C."/>
            <person name="Young S."/>
            <person name="Zeng Q."/>
            <person name="Gargeya S."/>
            <person name="Alvarado L."/>
            <person name="Berlin A."/>
            <person name="Chapman S.B."/>
            <person name="Chen Z."/>
            <person name="Freedman E."/>
            <person name="Gellesch M."/>
            <person name="Goldberg J."/>
            <person name="Griggs A."/>
            <person name="Gujja S."/>
            <person name="Heilman E.R."/>
            <person name="Heiman D."/>
            <person name="Howarth C."/>
            <person name="Mehta T."/>
            <person name="Neiman D."/>
            <person name="Pearson M."/>
            <person name="Roberts A."/>
            <person name="Saif S."/>
            <person name="Shea T."/>
            <person name="Shenoy N."/>
            <person name="Sisk P."/>
            <person name="Stolte C."/>
            <person name="Sykes S."/>
            <person name="White J."/>
            <person name="Yandava C."/>
            <person name="Haas B."/>
            <person name="Henn M.R."/>
            <person name="Nusbaum C."/>
            <person name="Birren B."/>
        </authorList>
    </citation>
    <scope>NUCLEOTIDE SEQUENCE [LARGE SCALE GENOMIC DNA]</scope>
</reference>
<accession>A0A1I7VB36</accession>
<evidence type="ECO:0000313" key="3">
    <source>
        <dbReference type="WBParaSite" id="EN70_11842"/>
    </source>
</evidence>
<dbReference type="WBParaSite" id="EN70_11842">
    <property type="protein sequence ID" value="EN70_11842"/>
    <property type="gene ID" value="EN70_11842"/>
</dbReference>
<evidence type="ECO:0000256" key="1">
    <source>
        <dbReference type="SAM" id="SignalP"/>
    </source>
</evidence>
<dbReference type="AlphaFoldDB" id="A0A1I7VB36"/>
<evidence type="ECO:0000313" key="2">
    <source>
        <dbReference type="Proteomes" id="UP000095285"/>
    </source>
</evidence>
<dbReference type="Proteomes" id="UP000095285">
    <property type="component" value="Unassembled WGS sequence"/>
</dbReference>
<sequence length="122" mass="13882">MAKLTVYIAFIIYCQAANQNQAQDRGKRDIQLMQTGVAAEVITDYKADKLWEDGRLIVAPKVEECMFHSLASSCWEKINLHNYFYTMIAAVLMNCGTMEDGRLSILEDKSFLFVGNSFDLIK</sequence>
<feature type="signal peptide" evidence="1">
    <location>
        <begin position="1"/>
        <end position="16"/>
    </location>
</feature>
<keyword evidence="1" id="KW-0732">Signal</keyword>